<dbReference type="Gene3D" id="3.10.450.40">
    <property type="match status" value="1"/>
</dbReference>
<sequence length="114" mass="13319">MNRKFLKILLFMILFSAVTFGIGKGKNMFSTDFSYKRSNADLKNKISSEKAKEIALNHARVSKNNAKFKKIGLHKKKDVLIYKIEFYVDKTRYQYEIDARNGIILKAKNNHKNK</sequence>
<dbReference type="EMBL" id="ADAD01000192">
    <property type="protein sequence ID" value="EEY34014.1"/>
    <property type="molecule type" value="Genomic_DNA"/>
</dbReference>
<dbReference type="InterPro" id="IPR025711">
    <property type="entry name" value="PepSY"/>
</dbReference>
<evidence type="ECO:0000259" key="1">
    <source>
        <dbReference type="Pfam" id="PF03413"/>
    </source>
</evidence>
<dbReference type="AlphaFoldDB" id="D0GPG3"/>
<dbReference type="eggNOG" id="COG3212">
    <property type="taxonomic scope" value="Bacteria"/>
</dbReference>
<dbReference type="Pfam" id="PF03413">
    <property type="entry name" value="PepSY"/>
    <property type="match status" value="1"/>
</dbReference>
<proteinExistence type="predicted"/>
<feature type="domain" description="PepSY" evidence="1">
    <location>
        <begin position="45"/>
        <end position="106"/>
    </location>
</feature>
<evidence type="ECO:0000313" key="2">
    <source>
        <dbReference type="EMBL" id="EEY34014.1"/>
    </source>
</evidence>
<reference evidence="2 3" key="1">
    <citation type="submission" date="2009-10" db="EMBL/GenBank/DDBJ databases">
        <authorList>
            <person name="Harkins D.M."/>
            <person name="Madupu R."/>
            <person name="Durkin A.S."/>
            <person name="Torralba M."/>
            <person name="Methe B."/>
            <person name="Sutton G.G."/>
            <person name="Strausberg R.L."/>
            <person name="Nelson K.E."/>
        </authorList>
    </citation>
    <scope>NUCLEOTIDE SEQUENCE [LARGE SCALE GENOMIC DNA]</scope>
    <source>
        <strain evidence="2 3">F0264</strain>
    </source>
</reference>
<dbReference type="Proteomes" id="UP000004226">
    <property type="component" value="Unassembled WGS sequence"/>
</dbReference>
<comment type="caution">
    <text evidence="2">The sequence shown here is derived from an EMBL/GenBank/DDBJ whole genome shotgun (WGS) entry which is preliminary data.</text>
</comment>
<keyword evidence="3" id="KW-1185">Reference proteome</keyword>
<evidence type="ECO:0000313" key="3">
    <source>
        <dbReference type="Proteomes" id="UP000004226"/>
    </source>
</evidence>
<protein>
    <submittedName>
        <fullName evidence="2">Peptidase propeptide and YPEB domain protein</fullName>
    </submittedName>
</protein>
<dbReference type="RefSeq" id="WP_006808370.1">
    <property type="nucleotide sequence ID" value="NZ_ADAD01000192.1"/>
</dbReference>
<name>D0GPG3_9FUSO</name>
<gene>
    <name evidence="2" type="ORF">HMPREF0554_0199</name>
</gene>
<accession>D0GPG3</accession>
<organism evidence="2 3">
    <name type="scientific">Pseudoleptotrichia goodfellowii F0264</name>
    <dbReference type="NCBI Taxonomy" id="596323"/>
    <lineage>
        <taxon>Bacteria</taxon>
        <taxon>Fusobacteriati</taxon>
        <taxon>Fusobacteriota</taxon>
        <taxon>Fusobacteriia</taxon>
        <taxon>Fusobacteriales</taxon>
        <taxon>Leptotrichiaceae</taxon>
        <taxon>Pseudoleptotrichia</taxon>
    </lineage>
</organism>